<reference evidence="1 2" key="1">
    <citation type="submission" date="2022-03" db="EMBL/GenBank/DDBJ databases">
        <authorList>
            <person name="Macdonald S."/>
            <person name="Ahmed S."/>
            <person name="Newling K."/>
        </authorList>
    </citation>
    <scope>NUCLEOTIDE SEQUENCE [LARGE SCALE GENOMIC DNA]</scope>
</reference>
<dbReference type="Proteomes" id="UP001642260">
    <property type="component" value="Unassembled WGS sequence"/>
</dbReference>
<keyword evidence="2" id="KW-1185">Reference proteome</keyword>
<sequence length="128" mass="14622">MVTDVPAFSLILVSEFLVNMVEPSLTLQSWRDADLDHSVLILTCGLRGQWKAFSVKDLFHFKLDSRIGRGRYCSAASQIAKFFGHEEQTNFGDLVVCQIRRIISDLTKDSDVVFPNFIHQIMEYSEGY</sequence>
<organism evidence="1 2">
    <name type="scientific">Eruca vesicaria subsp. sativa</name>
    <name type="common">Garden rocket</name>
    <name type="synonym">Eruca sativa</name>
    <dbReference type="NCBI Taxonomy" id="29727"/>
    <lineage>
        <taxon>Eukaryota</taxon>
        <taxon>Viridiplantae</taxon>
        <taxon>Streptophyta</taxon>
        <taxon>Embryophyta</taxon>
        <taxon>Tracheophyta</taxon>
        <taxon>Spermatophyta</taxon>
        <taxon>Magnoliopsida</taxon>
        <taxon>eudicotyledons</taxon>
        <taxon>Gunneridae</taxon>
        <taxon>Pentapetalae</taxon>
        <taxon>rosids</taxon>
        <taxon>malvids</taxon>
        <taxon>Brassicales</taxon>
        <taxon>Brassicaceae</taxon>
        <taxon>Brassiceae</taxon>
        <taxon>Eruca</taxon>
    </lineage>
</organism>
<gene>
    <name evidence="1" type="ORF">ERUC_LOCUS37329</name>
</gene>
<dbReference type="AlphaFoldDB" id="A0ABC8LNA2"/>
<comment type="caution">
    <text evidence="1">The sequence shown here is derived from an EMBL/GenBank/DDBJ whole genome shotgun (WGS) entry which is preliminary data.</text>
</comment>
<accession>A0ABC8LNA2</accession>
<proteinExistence type="predicted"/>
<evidence type="ECO:0000313" key="2">
    <source>
        <dbReference type="Proteomes" id="UP001642260"/>
    </source>
</evidence>
<name>A0ABC8LNA2_ERUVS</name>
<evidence type="ECO:0000313" key="1">
    <source>
        <dbReference type="EMBL" id="CAH8384846.1"/>
    </source>
</evidence>
<protein>
    <submittedName>
        <fullName evidence="1">Uncharacterized protein</fullName>
    </submittedName>
</protein>
<dbReference type="EMBL" id="CAKOAT010635154">
    <property type="protein sequence ID" value="CAH8384846.1"/>
    <property type="molecule type" value="Genomic_DNA"/>
</dbReference>